<organism evidence="5 6">
    <name type="scientific">Paenibacillus pectinilyticus</name>
    <dbReference type="NCBI Taxonomy" id="512399"/>
    <lineage>
        <taxon>Bacteria</taxon>
        <taxon>Bacillati</taxon>
        <taxon>Bacillota</taxon>
        <taxon>Bacilli</taxon>
        <taxon>Bacillales</taxon>
        <taxon>Paenibacillaceae</taxon>
        <taxon>Paenibacillus</taxon>
    </lineage>
</organism>
<proteinExistence type="predicted"/>
<dbReference type="AlphaFoldDB" id="A0A1C1A5U5"/>
<dbReference type="SUPFAM" id="SSF46894">
    <property type="entry name" value="C-terminal effector domain of the bipartite response regulators"/>
    <property type="match status" value="1"/>
</dbReference>
<accession>A0A1C1A5U5</accession>
<evidence type="ECO:0000256" key="3">
    <source>
        <dbReference type="ARBA" id="ARBA00023163"/>
    </source>
</evidence>
<dbReference type="OrthoDB" id="197134at2"/>
<dbReference type="Pfam" id="PF00196">
    <property type="entry name" value="GerE"/>
    <property type="match status" value="1"/>
</dbReference>
<dbReference type="PANTHER" id="PTHR44688:SF16">
    <property type="entry name" value="DNA-BINDING TRANSCRIPTIONAL ACTIVATOR DEVR_DOSR"/>
    <property type="match status" value="1"/>
</dbReference>
<name>A0A1C1A5U5_9BACL</name>
<dbReference type="Proteomes" id="UP000093309">
    <property type="component" value="Unassembled WGS sequence"/>
</dbReference>
<feature type="domain" description="HTH luxR-type" evidence="4">
    <location>
        <begin position="23"/>
        <end position="89"/>
    </location>
</feature>
<dbReference type="GO" id="GO:0006355">
    <property type="term" value="P:regulation of DNA-templated transcription"/>
    <property type="evidence" value="ECO:0007669"/>
    <property type="project" value="InterPro"/>
</dbReference>
<dbReference type="PROSITE" id="PS50043">
    <property type="entry name" value="HTH_LUXR_2"/>
    <property type="match status" value="1"/>
</dbReference>
<dbReference type="InterPro" id="IPR000792">
    <property type="entry name" value="Tscrpt_reg_LuxR_C"/>
</dbReference>
<evidence type="ECO:0000313" key="5">
    <source>
        <dbReference type="EMBL" id="OCT15942.1"/>
    </source>
</evidence>
<evidence type="ECO:0000256" key="2">
    <source>
        <dbReference type="ARBA" id="ARBA00023125"/>
    </source>
</evidence>
<gene>
    <name evidence="5" type="ORF">A8709_09995</name>
</gene>
<evidence type="ECO:0000259" key="4">
    <source>
        <dbReference type="PROSITE" id="PS50043"/>
    </source>
</evidence>
<evidence type="ECO:0000313" key="6">
    <source>
        <dbReference type="Proteomes" id="UP000093309"/>
    </source>
</evidence>
<keyword evidence="1" id="KW-0805">Transcription regulation</keyword>
<comment type="caution">
    <text evidence="5">The sequence shown here is derived from an EMBL/GenBank/DDBJ whole genome shotgun (WGS) entry which is preliminary data.</text>
</comment>
<reference evidence="6" key="1">
    <citation type="submission" date="2016-05" db="EMBL/GenBank/DDBJ databases">
        <title>Paenibacillus oryzae. sp. nov., isolated from the rice root.</title>
        <authorList>
            <person name="Zhang J."/>
            <person name="Zhang X."/>
        </authorList>
    </citation>
    <scope>NUCLEOTIDE SEQUENCE [LARGE SCALE GENOMIC DNA]</scope>
    <source>
        <strain evidence="6">KCTC13222</strain>
    </source>
</reference>
<dbReference type="Gene3D" id="1.10.10.10">
    <property type="entry name" value="Winged helix-like DNA-binding domain superfamily/Winged helix DNA-binding domain"/>
    <property type="match status" value="1"/>
</dbReference>
<dbReference type="EMBL" id="LYPC01000012">
    <property type="protein sequence ID" value="OCT15942.1"/>
    <property type="molecule type" value="Genomic_DNA"/>
</dbReference>
<dbReference type="SMART" id="SM00421">
    <property type="entry name" value="HTH_LUXR"/>
    <property type="match status" value="1"/>
</dbReference>
<dbReference type="InterPro" id="IPR016032">
    <property type="entry name" value="Sig_transdc_resp-reg_C-effctor"/>
</dbReference>
<keyword evidence="2" id="KW-0238">DNA-binding</keyword>
<dbReference type="CDD" id="cd06170">
    <property type="entry name" value="LuxR_C_like"/>
    <property type="match status" value="1"/>
</dbReference>
<dbReference type="STRING" id="512399.A8709_09995"/>
<keyword evidence="6" id="KW-1185">Reference proteome</keyword>
<dbReference type="GO" id="GO:0003677">
    <property type="term" value="F:DNA binding"/>
    <property type="evidence" value="ECO:0007669"/>
    <property type="project" value="UniProtKB-KW"/>
</dbReference>
<dbReference type="PANTHER" id="PTHR44688">
    <property type="entry name" value="DNA-BINDING TRANSCRIPTIONAL ACTIVATOR DEVR_DOSR"/>
    <property type="match status" value="1"/>
</dbReference>
<sequence>MPPVQENLVKTLYPTQLPSVITHFASQHVLTNREAQIIALIALRGYSNKEIADVCFISEKTVKVHIEKIMDKVGTRSMRKLLSAIISTDAYPS</sequence>
<evidence type="ECO:0000256" key="1">
    <source>
        <dbReference type="ARBA" id="ARBA00023015"/>
    </source>
</evidence>
<keyword evidence="3" id="KW-0804">Transcription</keyword>
<dbReference type="InterPro" id="IPR036388">
    <property type="entry name" value="WH-like_DNA-bd_sf"/>
</dbReference>
<protein>
    <recommendedName>
        <fullName evidence="4">HTH luxR-type domain-containing protein</fullName>
    </recommendedName>
</protein>